<dbReference type="PANTHER" id="PTHR36766">
    <property type="entry name" value="PLANT BROAD-SPECTRUM MILDEW RESISTANCE PROTEIN RPW8"/>
    <property type="match status" value="1"/>
</dbReference>
<feature type="domain" description="Disease resistance protein winged helix" evidence="5">
    <location>
        <begin position="328"/>
        <end position="376"/>
    </location>
</feature>
<dbReference type="InterPro" id="IPR042197">
    <property type="entry name" value="Apaf_helical"/>
</dbReference>
<feature type="domain" description="NB-ARC" evidence="4">
    <location>
        <begin position="59"/>
        <end position="245"/>
    </location>
</feature>
<dbReference type="Pfam" id="PF25019">
    <property type="entry name" value="LRR_R13L1-DRL21"/>
    <property type="match status" value="1"/>
</dbReference>
<keyword evidence="3" id="KW-0611">Plant defense</keyword>
<dbReference type="InterPro" id="IPR056789">
    <property type="entry name" value="LRR_R13L1-DRL21"/>
</dbReference>
<dbReference type="SUPFAM" id="SSF52058">
    <property type="entry name" value="L domain-like"/>
    <property type="match status" value="2"/>
</dbReference>
<evidence type="ECO:0000259" key="4">
    <source>
        <dbReference type="Pfam" id="PF00931"/>
    </source>
</evidence>
<feature type="domain" description="Disease resistance R13L4/SHOC-2-like LRR" evidence="6">
    <location>
        <begin position="840"/>
        <end position="988"/>
    </location>
</feature>
<evidence type="ECO:0000256" key="1">
    <source>
        <dbReference type="ARBA" id="ARBA00022614"/>
    </source>
</evidence>
<dbReference type="InterPro" id="IPR001611">
    <property type="entry name" value="Leu-rich_rpt"/>
</dbReference>
<dbReference type="InterPro" id="IPR002182">
    <property type="entry name" value="NB-ARC"/>
</dbReference>
<name>M7Z6V5_TRIUA</name>
<dbReference type="PANTHER" id="PTHR36766:SF74">
    <property type="entry name" value="NB-ARC DOMAIN-CONTAINING PROTEIN"/>
    <property type="match status" value="1"/>
</dbReference>
<evidence type="ECO:0000259" key="5">
    <source>
        <dbReference type="Pfam" id="PF23559"/>
    </source>
</evidence>
<gene>
    <name evidence="8" type="ORF">TRIUR3_21497</name>
</gene>
<protein>
    <submittedName>
        <fullName evidence="8">Disease resistance protein RGA2</fullName>
    </submittedName>
</protein>
<organism evidence="8">
    <name type="scientific">Triticum urartu</name>
    <name type="common">Red wild einkorn</name>
    <name type="synonym">Crithodium urartu</name>
    <dbReference type="NCBI Taxonomy" id="4572"/>
    <lineage>
        <taxon>Eukaryota</taxon>
        <taxon>Viridiplantae</taxon>
        <taxon>Streptophyta</taxon>
        <taxon>Embryophyta</taxon>
        <taxon>Tracheophyta</taxon>
        <taxon>Spermatophyta</taxon>
        <taxon>Magnoliopsida</taxon>
        <taxon>Liliopsida</taxon>
        <taxon>Poales</taxon>
        <taxon>Poaceae</taxon>
        <taxon>BOP clade</taxon>
        <taxon>Pooideae</taxon>
        <taxon>Triticodae</taxon>
        <taxon>Triticeae</taxon>
        <taxon>Triticinae</taxon>
        <taxon>Triticum</taxon>
    </lineage>
</organism>
<reference evidence="8" key="1">
    <citation type="journal article" date="2013" name="Nature">
        <title>Draft genome of the wheat A-genome progenitor Triticum urartu.</title>
        <authorList>
            <person name="Ling H.Q."/>
            <person name="Zhao S."/>
            <person name="Liu D."/>
            <person name="Wang J."/>
            <person name="Sun H."/>
            <person name="Zhang C."/>
            <person name="Fan H."/>
            <person name="Li D."/>
            <person name="Dong L."/>
            <person name="Tao Y."/>
            <person name="Gao C."/>
            <person name="Wu H."/>
            <person name="Li Y."/>
            <person name="Cui Y."/>
            <person name="Guo X."/>
            <person name="Zheng S."/>
            <person name="Wang B."/>
            <person name="Yu K."/>
            <person name="Liang Q."/>
            <person name="Yang W."/>
            <person name="Lou X."/>
            <person name="Chen J."/>
            <person name="Feng M."/>
            <person name="Jian J."/>
            <person name="Zhang X."/>
            <person name="Luo G."/>
            <person name="Jiang Y."/>
            <person name="Liu J."/>
            <person name="Wang Z."/>
            <person name="Sha Y."/>
            <person name="Zhang B."/>
            <person name="Wu H."/>
            <person name="Tang D."/>
            <person name="Shen Q."/>
            <person name="Xue P."/>
            <person name="Zou S."/>
            <person name="Wang X."/>
            <person name="Liu X."/>
            <person name="Wang F."/>
            <person name="Yang Y."/>
            <person name="An X."/>
            <person name="Dong Z."/>
            <person name="Zhang K."/>
            <person name="Zhang X."/>
            <person name="Luo M.C."/>
            <person name="Dvorak J."/>
            <person name="Tong Y."/>
            <person name="Wang J."/>
            <person name="Yang H."/>
            <person name="Li Z."/>
            <person name="Wang D."/>
            <person name="Zhang A."/>
            <person name="Wang J."/>
        </authorList>
    </citation>
    <scope>NUCLEOTIDE SEQUENCE</scope>
</reference>
<dbReference type="InterPro" id="IPR058922">
    <property type="entry name" value="WHD_DRP"/>
</dbReference>
<dbReference type="Pfam" id="PF00931">
    <property type="entry name" value="NB-ARC"/>
    <property type="match status" value="1"/>
</dbReference>
<dbReference type="PRINTS" id="PR00364">
    <property type="entry name" value="DISEASERSIST"/>
</dbReference>
<dbReference type="STRING" id="4572.M7Z6V5"/>
<dbReference type="InterPro" id="IPR027417">
    <property type="entry name" value="P-loop_NTPase"/>
</dbReference>
<keyword evidence="2" id="KW-0677">Repeat</keyword>
<accession>M7Z6V5</accession>
<dbReference type="EMBL" id="KD167427">
    <property type="protein sequence ID" value="EMS55717.1"/>
    <property type="molecule type" value="Genomic_DNA"/>
</dbReference>
<dbReference type="Pfam" id="PF00560">
    <property type="entry name" value="LRR_1"/>
    <property type="match status" value="3"/>
</dbReference>
<dbReference type="FunFam" id="3.40.50.300:FF:001091">
    <property type="entry name" value="Probable disease resistance protein At1g61300"/>
    <property type="match status" value="1"/>
</dbReference>
<dbReference type="Pfam" id="PF23598">
    <property type="entry name" value="LRR_14"/>
    <property type="match status" value="1"/>
</dbReference>
<feature type="domain" description="R13L1/DRL21-like LRR repeat region" evidence="7">
    <location>
        <begin position="621"/>
        <end position="740"/>
    </location>
</feature>
<evidence type="ECO:0000256" key="2">
    <source>
        <dbReference type="ARBA" id="ARBA00022737"/>
    </source>
</evidence>
<dbReference type="InterPro" id="IPR032675">
    <property type="entry name" value="LRR_dom_sf"/>
</dbReference>
<evidence type="ECO:0000256" key="3">
    <source>
        <dbReference type="ARBA" id="ARBA00022821"/>
    </source>
</evidence>
<evidence type="ECO:0000313" key="8">
    <source>
        <dbReference type="EMBL" id="EMS55717.1"/>
    </source>
</evidence>
<dbReference type="InterPro" id="IPR055414">
    <property type="entry name" value="LRR_R13L4/SHOC2-like"/>
</dbReference>
<dbReference type="eggNOG" id="KOG4658">
    <property type="taxonomic scope" value="Eukaryota"/>
</dbReference>
<dbReference type="OMA" id="MSEHRTI"/>
<dbReference type="Pfam" id="PF23559">
    <property type="entry name" value="WHD_DRP"/>
    <property type="match status" value="1"/>
</dbReference>
<dbReference type="Gene3D" id="1.10.8.430">
    <property type="entry name" value="Helical domain of apoptotic protease-activating factors"/>
    <property type="match status" value="1"/>
</dbReference>
<proteinExistence type="predicted"/>
<dbReference type="SUPFAM" id="SSF52540">
    <property type="entry name" value="P-loop containing nucleoside triphosphate hydrolases"/>
    <property type="match status" value="1"/>
</dbReference>
<dbReference type="GO" id="GO:0006952">
    <property type="term" value="P:defense response"/>
    <property type="evidence" value="ECO:0007669"/>
    <property type="project" value="UniProtKB-KW"/>
</dbReference>
<dbReference type="AlphaFoldDB" id="M7Z6V5"/>
<keyword evidence="1" id="KW-0433">Leucine-rich repeat</keyword>
<dbReference type="Gene3D" id="3.40.50.300">
    <property type="entry name" value="P-loop containing nucleotide triphosphate hydrolases"/>
    <property type="match status" value="1"/>
</dbReference>
<evidence type="ECO:0000259" key="7">
    <source>
        <dbReference type="Pfam" id="PF25019"/>
    </source>
</evidence>
<dbReference type="Gene3D" id="3.80.10.10">
    <property type="entry name" value="Ribonuclease Inhibitor"/>
    <property type="match status" value="4"/>
</dbReference>
<evidence type="ECO:0000259" key="6">
    <source>
        <dbReference type="Pfam" id="PF23598"/>
    </source>
</evidence>
<sequence>MAHHMKSVREKVDKIEKEGHRVLNLVGHENRRATRPLAEGSRNKETFAASMKTGIVGREADMEKIISVLLRSEANEDISVVPIVGLGGIGKSTLAESILADKRVNVFDVQVWVHVSKHFDLHQIGSAILKRINSSINLDNCTLQFLHDSLRNELATKRYLIVLDDLWEEDGNKLEELKRMLQYGCKGSRIIVTTRNQSIVAKMSTGILANRRVILPVPESYQIKLDILSTDNCWDVMKQRVFEPDDDQSGLEDIGRQIAAKCGGLPLVANALGEVMSELRTIKAWEDIRDTKIKLGSRDQKDTLECLMLSYYYMKLEFKMCFTYMVAFPNGFIVDSDRLIQQWVALGYIRAEDDGERCINYLLGMSFLQISWSSSGLPESICELTCLRHLDMSECNAIQNLPDKFGSLPKLIFLNLSGCSKLTKLPDNVRLESLEHLNLSNCHELENLPKDFGNLQKLVFLNLSDCYKVSVLPESFCQLIHLKDLDLSDCHGLSELPGCFGNLSELGTLNLTSCSKLQLLPVSFCKLIKLRHLNLSYCMRLQQLPSSLGDLELQSLDISSASSLRVLPDSISNITSLTQLEVTSARPRVFDKVQNIKRDRNLGLAVHTVHQIENKGFSSIVELAQLSCRELHVVQLQNVRNPEDAGRTKLRDKSDLRCLMLGWGNQGEEDRSVLEKLVPPRTLEQFMLNGYMSKDFPDWMSQISSYLPCITYLRLSDLGTCDTLPPFGQLPNLRSLFMQNIPNIRKIGREFYREDKMCTKLRRIQLKSMGNLVEWWTTRSGEENEEFLIPNLHRVDLIDCPKLKFLPYPPRCMLWFLKNSDEVLPQGGFGSISSSTLPFSLTILSCNFSQDKWNSLHHLPTLEIFEVQSCSGLRALPEAIRSFTSLRVLYLWSLKDLQLLPEWFGHLTCLEKISIRDCPVVTYLPESMKNLTTLRELWLQECKGLEILPEWLGQLISLQEFNINCCPKLTTLPKSIRNLTALKELYIWDCPSLVERCKGEDADMISHIREVTLHKTREEEELGSTPEDAGEEVKRRILVD</sequence>
<dbReference type="GO" id="GO:0043531">
    <property type="term" value="F:ADP binding"/>
    <property type="evidence" value="ECO:0007669"/>
    <property type="project" value="InterPro"/>
</dbReference>